<organism evidence="3 4">
    <name type="scientific">Symbiodinium natans</name>
    <dbReference type="NCBI Taxonomy" id="878477"/>
    <lineage>
        <taxon>Eukaryota</taxon>
        <taxon>Sar</taxon>
        <taxon>Alveolata</taxon>
        <taxon>Dinophyceae</taxon>
        <taxon>Suessiales</taxon>
        <taxon>Symbiodiniaceae</taxon>
        <taxon>Symbiodinium</taxon>
    </lineage>
</organism>
<dbReference type="OrthoDB" id="447420at2759"/>
<dbReference type="GO" id="GO:0051213">
    <property type="term" value="F:dioxygenase activity"/>
    <property type="evidence" value="ECO:0007669"/>
    <property type="project" value="InterPro"/>
</dbReference>
<feature type="compositionally biased region" description="Polar residues" evidence="1">
    <location>
        <begin position="156"/>
        <end position="176"/>
    </location>
</feature>
<dbReference type="InterPro" id="IPR036028">
    <property type="entry name" value="SH3-like_dom_sf"/>
</dbReference>
<dbReference type="PROSITE" id="PS51471">
    <property type="entry name" value="FE2OG_OXY"/>
    <property type="match status" value="1"/>
</dbReference>
<dbReference type="InterPro" id="IPR005123">
    <property type="entry name" value="Oxoglu/Fe-dep_dioxygenase_dom"/>
</dbReference>
<dbReference type="InterPro" id="IPR037151">
    <property type="entry name" value="AlkB-like_sf"/>
</dbReference>
<protein>
    <recommendedName>
        <fullName evidence="2">Fe2OG dioxygenase domain-containing protein</fullName>
    </recommendedName>
</protein>
<dbReference type="PANTHER" id="PTHR31212">
    <property type="entry name" value="ALPHA-KETOGLUTARATE-DEPENDENT DIOXYGENASE ALKB HOMOLOG 3"/>
    <property type="match status" value="1"/>
</dbReference>
<comment type="caution">
    <text evidence="3">The sequence shown here is derived from an EMBL/GenBank/DDBJ whole genome shotgun (WGS) entry which is preliminary data.</text>
</comment>
<evidence type="ECO:0000259" key="2">
    <source>
        <dbReference type="PROSITE" id="PS51471"/>
    </source>
</evidence>
<keyword evidence="4" id="KW-1185">Reference proteome</keyword>
<name>A0A812V1B5_9DINO</name>
<dbReference type="SUPFAM" id="SSF50044">
    <property type="entry name" value="SH3-domain"/>
    <property type="match status" value="1"/>
</dbReference>
<dbReference type="InterPro" id="IPR032854">
    <property type="entry name" value="ALKBH3"/>
</dbReference>
<feature type="region of interest" description="Disordered" evidence="1">
    <location>
        <begin position="156"/>
        <end position="182"/>
    </location>
</feature>
<dbReference type="AlphaFoldDB" id="A0A812V1B5"/>
<evidence type="ECO:0000313" key="4">
    <source>
        <dbReference type="Proteomes" id="UP000604046"/>
    </source>
</evidence>
<dbReference type="SUPFAM" id="SSF51197">
    <property type="entry name" value="Clavaminate synthase-like"/>
    <property type="match status" value="2"/>
</dbReference>
<reference evidence="3" key="1">
    <citation type="submission" date="2021-02" db="EMBL/GenBank/DDBJ databases">
        <authorList>
            <person name="Dougan E. K."/>
            <person name="Rhodes N."/>
            <person name="Thang M."/>
            <person name="Chan C."/>
        </authorList>
    </citation>
    <scope>NUCLEOTIDE SEQUENCE</scope>
</reference>
<evidence type="ECO:0000256" key="1">
    <source>
        <dbReference type="SAM" id="MobiDB-lite"/>
    </source>
</evidence>
<dbReference type="Pfam" id="PF13532">
    <property type="entry name" value="2OG-FeII_Oxy_2"/>
    <property type="match status" value="1"/>
</dbReference>
<dbReference type="GO" id="GO:0006307">
    <property type="term" value="P:DNA alkylation repair"/>
    <property type="evidence" value="ECO:0007669"/>
    <property type="project" value="InterPro"/>
</dbReference>
<proteinExistence type="predicted"/>
<sequence length="565" mass="63195">MAVRKGELMTVQRDVVDVSPGYLQAFAGDEVRILYVGSEERQDESGWVFGATSMCQGWLSIQQLKVCDDGPEAMEEIKETKAAGTASERREVAKRGALSGGGGYLRIRKGELLCIQHEENEWLFGWSEEQQKRGWFPCLVLTKPSPPPEEEWEALQNRQKPSLDNQATSAAPSTETLAGPESLPSWTIGRRAPKIPWNYAVMDNKRRCFCGFLRAGKGGVDAETAKHWAKLVKDGIDDAGGWDRPTGNMGLISRATKWLVRPGCSCSYQYGGAVVRATPFPDFMHTLMEGVMPMCGFTKEDSDDWPNSCNVNLYADGSDHLDWHADDEPLFGGRERDCCIISLSLGQERPFQLRLEGCTDKALPLSVTLPSTVSLRLPEFIADWQLRSVSKAWHRATIRACLRRQGTWTTTELMQVSCSYFEGGGADFLARRLVFGPLDADNPLKGDAQMIMIKGNTECREAPEEVVHSDGSFVCEMLEDEKAVLKITVLRMGERGFQNAEEHVANQIHEFPLGRGALCTMEGRTQQFYQHRVPKRGGSSAPPRINLTWRWITSHDKHCQFHRTA</sequence>
<accession>A0A812V1B5</accession>
<dbReference type="Proteomes" id="UP000604046">
    <property type="component" value="Unassembled WGS sequence"/>
</dbReference>
<dbReference type="EMBL" id="CAJNDS010002829">
    <property type="protein sequence ID" value="CAE7611859.1"/>
    <property type="molecule type" value="Genomic_DNA"/>
</dbReference>
<gene>
    <name evidence="3" type="ORF">SNAT2548_LOCUS34782</name>
</gene>
<dbReference type="InterPro" id="IPR027450">
    <property type="entry name" value="AlkB-like"/>
</dbReference>
<dbReference type="Gene3D" id="2.60.120.590">
    <property type="entry name" value="Alpha-ketoglutarate-dependent dioxygenase AlkB-like"/>
    <property type="match status" value="2"/>
</dbReference>
<evidence type="ECO:0000313" key="3">
    <source>
        <dbReference type="EMBL" id="CAE7611859.1"/>
    </source>
</evidence>
<dbReference type="PANTHER" id="PTHR31212:SF4">
    <property type="entry name" value="ALPHA-KETOGLUTARATE-DEPENDENT DIOXYGENASE ALKB HOMOLOG 3"/>
    <property type="match status" value="1"/>
</dbReference>
<feature type="domain" description="Fe2OG dioxygenase" evidence="2">
    <location>
        <begin position="305"/>
        <end position="553"/>
    </location>
</feature>